<feature type="binding site" evidence="13">
    <location>
        <position position="37"/>
    </location>
    <ligand>
        <name>substrate</name>
    </ligand>
</feature>
<dbReference type="FunFam" id="3.40.50.1260:FF:000006">
    <property type="entry name" value="Phosphoglycerate kinase"/>
    <property type="match status" value="1"/>
</dbReference>
<dbReference type="HAMAP" id="MF_00145">
    <property type="entry name" value="Phosphoglyc_kinase"/>
    <property type="match status" value="1"/>
</dbReference>
<keyword evidence="12 13" id="KW-0324">Glycolysis</keyword>
<dbReference type="Proteomes" id="UP000290759">
    <property type="component" value="Unassembled WGS sequence"/>
</dbReference>
<evidence type="ECO:0000313" key="18">
    <source>
        <dbReference type="Proteomes" id="UP000290759"/>
    </source>
</evidence>
<dbReference type="InterPro" id="IPR015824">
    <property type="entry name" value="Phosphoglycerate_kinase_N"/>
</dbReference>
<comment type="subcellular location">
    <subcellularLocation>
        <location evidence="13">Cytoplasm</location>
    </subcellularLocation>
</comment>
<keyword evidence="10 13" id="KW-0418">Kinase</keyword>
<evidence type="ECO:0000256" key="5">
    <source>
        <dbReference type="ARBA" id="ARBA00013061"/>
    </source>
</evidence>
<keyword evidence="7 13" id="KW-0963">Cytoplasm</keyword>
<dbReference type="Gene3D" id="3.40.50.1260">
    <property type="entry name" value="Phosphoglycerate kinase, N-terminal domain"/>
    <property type="match status" value="2"/>
</dbReference>
<keyword evidence="8 13" id="KW-0808">Transferase</keyword>
<evidence type="ECO:0000256" key="9">
    <source>
        <dbReference type="ARBA" id="ARBA00022741"/>
    </source>
</evidence>
<keyword evidence="18" id="KW-1185">Reference proteome</keyword>
<comment type="catalytic activity">
    <reaction evidence="1 13 16">
        <text>(2R)-3-phosphoglycerate + ATP = (2R)-3-phospho-glyceroyl phosphate + ADP</text>
        <dbReference type="Rhea" id="RHEA:14801"/>
        <dbReference type="ChEBI" id="CHEBI:30616"/>
        <dbReference type="ChEBI" id="CHEBI:57604"/>
        <dbReference type="ChEBI" id="CHEBI:58272"/>
        <dbReference type="ChEBI" id="CHEBI:456216"/>
        <dbReference type="EC" id="2.7.2.3"/>
    </reaction>
</comment>
<dbReference type="GO" id="GO:0005524">
    <property type="term" value="F:ATP binding"/>
    <property type="evidence" value="ECO:0007669"/>
    <property type="project" value="UniProtKB-KW"/>
</dbReference>
<comment type="caution">
    <text evidence="13">Lacks conserved residue(s) required for the propagation of feature annotation.</text>
</comment>
<feature type="binding site" evidence="14">
    <location>
        <position position="152"/>
    </location>
    <ligand>
        <name>(2R)-3-phosphoglycerate</name>
        <dbReference type="ChEBI" id="CHEBI:58272"/>
    </ligand>
</feature>
<dbReference type="GO" id="GO:0006096">
    <property type="term" value="P:glycolytic process"/>
    <property type="evidence" value="ECO:0007669"/>
    <property type="project" value="UniProtKB-UniRule"/>
</dbReference>
<keyword evidence="11 13" id="KW-0067">ATP-binding</keyword>
<evidence type="ECO:0000256" key="6">
    <source>
        <dbReference type="ARBA" id="ARBA00016471"/>
    </source>
</evidence>
<sequence>MSQFRTLDDADLRGKRVLVRVDLNVPAENGRVTDRTRIARILPTIREIADKGGRAVLLAHFGRPKGGPDEKNSLKPVALALAEELGRPVAFVPATVGDIAHSAIGSMKDGDVVLLENTRFHAGEEANEAGFVDQLAALGDIFVNDAFSAAHRAHASTEGLARRLPSHAGRTMQAELAALARALERPERPVVAVVGGAKVSTKLELLGNLVTRVDVLVIGGGMANTFLAAQGKAVGRSLCEHDLLDTARDILAKAGKCRIVLPVDAVVASEFKAHAPSKTVSVDAVGPDDMILDIGPQSVAAVKAVLEAARTLVWNGPFGAFELQPFDAGTVAVAQEAAALTLSGALVSVAGGGDTVAALNAAGAADGFTYVSTAGGAFLEWMEGKVLPGVEALRL</sequence>
<comment type="similarity">
    <text evidence="3 13 16">Belongs to the phosphoglycerate kinase family.</text>
</comment>
<feature type="binding site" evidence="13 14">
    <location>
        <begin position="60"/>
        <end position="63"/>
    </location>
    <ligand>
        <name>substrate</name>
    </ligand>
</feature>
<dbReference type="GO" id="GO:0004618">
    <property type="term" value="F:phosphoglycerate kinase activity"/>
    <property type="evidence" value="ECO:0007669"/>
    <property type="project" value="UniProtKB-UniRule"/>
</dbReference>
<evidence type="ECO:0000256" key="7">
    <source>
        <dbReference type="ARBA" id="ARBA00022490"/>
    </source>
</evidence>
<evidence type="ECO:0000256" key="16">
    <source>
        <dbReference type="RuleBase" id="RU000532"/>
    </source>
</evidence>
<evidence type="ECO:0000256" key="12">
    <source>
        <dbReference type="ARBA" id="ARBA00023152"/>
    </source>
</evidence>
<evidence type="ECO:0000256" key="11">
    <source>
        <dbReference type="ARBA" id="ARBA00022840"/>
    </source>
</evidence>
<dbReference type="GO" id="GO:0005829">
    <property type="term" value="C:cytosol"/>
    <property type="evidence" value="ECO:0007669"/>
    <property type="project" value="TreeGrafter"/>
</dbReference>
<dbReference type="GO" id="GO:0006094">
    <property type="term" value="P:gluconeogenesis"/>
    <property type="evidence" value="ECO:0007669"/>
    <property type="project" value="TreeGrafter"/>
</dbReference>
<dbReference type="EMBL" id="QYBB01000005">
    <property type="protein sequence ID" value="RYC32809.1"/>
    <property type="molecule type" value="Genomic_DNA"/>
</dbReference>
<proteinExistence type="inferred from homology"/>
<comment type="subunit">
    <text evidence="4 13">Monomer.</text>
</comment>
<dbReference type="RefSeq" id="WP_129224852.1">
    <property type="nucleotide sequence ID" value="NZ_QYBB01000005.1"/>
</dbReference>
<dbReference type="EC" id="2.7.2.3" evidence="5 13"/>
<evidence type="ECO:0000256" key="14">
    <source>
        <dbReference type="PIRSR" id="PIRSR000724-1"/>
    </source>
</evidence>
<evidence type="ECO:0000256" key="4">
    <source>
        <dbReference type="ARBA" id="ARBA00011245"/>
    </source>
</evidence>
<protein>
    <recommendedName>
        <fullName evidence="6 13">Phosphoglycerate kinase</fullName>
        <ecNumber evidence="5 13">2.7.2.3</ecNumber>
    </recommendedName>
</protein>
<evidence type="ECO:0000256" key="15">
    <source>
        <dbReference type="PIRSR" id="PIRSR000724-2"/>
    </source>
</evidence>
<feature type="binding site" evidence="13">
    <location>
        <position position="119"/>
    </location>
    <ligand>
        <name>substrate</name>
    </ligand>
</feature>
<feature type="binding site" evidence="13 14">
    <location>
        <begin position="22"/>
        <end position="24"/>
    </location>
    <ligand>
        <name>substrate</name>
    </ligand>
</feature>
<dbReference type="InterPro" id="IPR036043">
    <property type="entry name" value="Phosphoglycerate_kinase_sf"/>
</dbReference>
<dbReference type="SUPFAM" id="SSF53748">
    <property type="entry name" value="Phosphoglycerate kinase"/>
    <property type="match status" value="1"/>
</dbReference>
<feature type="binding site" evidence="13 15">
    <location>
        <begin position="352"/>
        <end position="355"/>
    </location>
    <ligand>
        <name>ATP</name>
        <dbReference type="ChEBI" id="CHEBI:30616"/>
    </ligand>
</feature>
<dbReference type="PRINTS" id="PR00477">
    <property type="entry name" value="PHGLYCKINASE"/>
</dbReference>
<dbReference type="OrthoDB" id="9808460at2"/>
<reference evidence="17 18" key="1">
    <citation type="submission" date="2018-12" db="EMBL/GenBank/DDBJ databases">
        <authorList>
            <person name="Grouzdev D.S."/>
            <person name="Krutkina M.S."/>
        </authorList>
    </citation>
    <scope>NUCLEOTIDE SEQUENCE [LARGE SCALE GENOMIC DNA]</scope>
    <source>
        <strain evidence="17 18">RmlP026</strain>
    </source>
</reference>
<evidence type="ECO:0000256" key="1">
    <source>
        <dbReference type="ARBA" id="ARBA00000642"/>
    </source>
</evidence>
<dbReference type="FunFam" id="3.40.50.1260:FF:000031">
    <property type="entry name" value="Phosphoglycerate kinase 1"/>
    <property type="match status" value="1"/>
</dbReference>
<feature type="binding site" evidence="13 15">
    <location>
        <position position="322"/>
    </location>
    <ligand>
        <name>ATP</name>
        <dbReference type="ChEBI" id="CHEBI:30616"/>
    </ligand>
</feature>
<dbReference type="InterPro" id="IPR001576">
    <property type="entry name" value="Phosphoglycerate_kinase"/>
</dbReference>
<name>A0A4Q2U7X2_9HYPH</name>
<feature type="binding site" evidence="13">
    <location>
        <position position="152"/>
    </location>
    <ligand>
        <name>substrate</name>
    </ligand>
</feature>
<comment type="pathway">
    <text evidence="2 13">Carbohydrate degradation; glycolysis; pyruvate from D-glyceraldehyde 3-phosphate: step 2/5.</text>
</comment>
<dbReference type="InterPro" id="IPR015911">
    <property type="entry name" value="Phosphoglycerate_kinase_CS"/>
</dbReference>
<comment type="caution">
    <text evidence="17">The sequence shown here is derived from an EMBL/GenBank/DDBJ whole genome shotgun (WGS) entry which is preliminary data.</text>
</comment>
<dbReference type="PANTHER" id="PTHR11406">
    <property type="entry name" value="PHOSPHOGLYCERATE KINASE"/>
    <property type="match status" value="1"/>
</dbReference>
<evidence type="ECO:0000256" key="3">
    <source>
        <dbReference type="ARBA" id="ARBA00008982"/>
    </source>
</evidence>
<dbReference type="AlphaFoldDB" id="A0A4Q2U7X2"/>
<evidence type="ECO:0000256" key="2">
    <source>
        <dbReference type="ARBA" id="ARBA00004838"/>
    </source>
</evidence>
<evidence type="ECO:0000313" key="17">
    <source>
        <dbReference type="EMBL" id="RYC32809.1"/>
    </source>
</evidence>
<evidence type="ECO:0000256" key="13">
    <source>
        <dbReference type="HAMAP-Rule" id="MF_00145"/>
    </source>
</evidence>
<reference evidence="17 18" key="2">
    <citation type="submission" date="2019-02" db="EMBL/GenBank/DDBJ databases">
        <title>'Lichenibacterium ramalinii' gen. nov. sp. nov., 'Lichenibacterium minor' gen. nov. sp. nov.</title>
        <authorList>
            <person name="Pankratov T."/>
        </authorList>
    </citation>
    <scope>NUCLEOTIDE SEQUENCE [LARGE SCALE GENOMIC DNA]</scope>
    <source>
        <strain evidence="17 18">RmlP026</strain>
    </source>
</reference>
<feature type="binding site" evidence="13 15">
    <location>
        <position position="202"/>
    </location>
    <ligand>
        <name>ATP</name>
        <dbReference type="ChEBI" id="CHEBI:30616"/>
    </ligand>
</feature>
<gene>
    <name evidence="13" type="primary">pgk</name>
    <name evidence="17" type="ORF">D3273_06925</name>
</gene>
<evidence type="ECO:0000256" key="8">
    <source>
        <dbReference type="ARBA" id="ARBA00022679"/>
    </source>
</evidence>
<keyword evidence="9 13" id="KW-0547">Nucleotide-binding</keyword>
<dbReference type="PROSITE" id="PS00111">
    <property type="entry name" value="PGLYCERATE_KINASE"/>
    <property type="match status" value="1"/>
</dbReference>
<organism evidence="17 18">
    <name type="scientific">Lichenibacterium minor</name>
    <dbReference type="NCBI Taxonomy" id="2316528"/>
    <lineage>
        <taxon>Bacteria</taxon>
        <taxon>Pseudomonadati</taxon>
        <taxon>Pseudomonadota</taxon>
        <taxon>Alphaproteobacteria</taxon>
        <taxon>Hyphomicrobiales</taxon>
        <taxon>Lichenihabitantaceae</taxon>
        <taxon>Lichenibacterium</taxon>
    </lineage>
</organism>
<feature type="binding site" evidence="14">
    <location>
        <position position="119"/>
    </location>
    <ligand>
        <name>(2R)-3-phosphoglycerate</name>
        <dbReference type="ChEBI" id="CHEBI:58272"/>
    </ligand>
</feature>
<dbReference type="GO" id="GO:0043531">
    <property type="term" value="F:ADP binding"/>
    <property type="evidence" value="ECO:0007669"/>
    <property type="project" value="TreeGrafter"/>
</dbReference>
<evidence type="ECO:0000256" key="10">
    <source>
        <dbReference type="ARBA" id="ARBA00022777"/>
    </source>
</evidence>
<dbReference type="Pfam" id="PF00162">
    <property type="entry name" value="PGK"/>
    <property type="match status" value="1"/>
</dbReference>
<feature type="binding site" evidence="14">
    <location>
        <position position="37"/>
    </location>
    <ligand>
        <name>(2R)-3-phosphoglycerate</name>
        <dbReference type="ChEBI" id="CHEBI:58272"/>
    </ligand>
</feature>
<accession>A0A4Q2U7X2</accession>
<dbReference type="PIRSF" id="PIRSF000724">
    <property type="entry name" value="Pgk"/>
    <property type="match status" value="1"/>
</dbReference>
<dbReference type="PANTHER" id="PTHR11406:SF23">
    <property type="entry name" value="PHOSPHOGLYCERATE KINASE 1, CHLOROPLASTIC-RELATED"/>
    <property type="match status" value="1"/>
</dbReference>
<dbReference type="UniPathway" id="UPA00109">
    <property type="reaction ID" value="UER00185"/>
</dbReference>